<comment type="caution">
    <text evidence="1">The sequence shown here is derived from an EMBL/GenBank/DDBJ whole genome shotgun (WGS) entry which is preliminary data.</text>
</comment>
<keyword evidence="2" id="KW-1185">Reference proteome</keyword>
<evidence type="ECO:0000313" key="1">
    <source>
        <dbReference type="EMBL" id="CAK5274468.1"/>
    </source>
</evidence>
<protein>
    <submittedName>
        <fullName evidence="1">Uncharacterized protein</fullName>
    </submittedName>
</protein>
<dbReference type="InterPro" id="IPR008972">
    <property type="entry name" value="Cupredoxin"/>
</dbReference>
<name>A0AAD2HE57_9AGAR</name>
<dbReference type="EMBL" id="CAVNYO010000403">
    <property type="protein sequence ID" value="CAK5274468.1"/>
    <property type="molecule type" value="Genomic_DNA"/>
</dbReference>
<accession>A0AAD2HE57</accession>
<gene>
    <name evidence="1" type="ORF">MYCIT1_LOCUS21694</name>
</gene>
<dbReference type="Proteomes" id="UP001295794">
    <property type="component" value="Unassembled WGS sequence"/>
</dbReference>
<reference evidence="1" key="1">
    <citation type="submission" date="2023-11" db="EMBL/GenBank/DDBJ databases">
        <authorList>
            <person name="De Vega J J."/>
            <person name="De Vega J J."/>
        </authorList>
    </citation>
    <scope>NUCLEOTIDE SEQUENCE</scope>
</reference>
<evidence type="ECO:0000313" key="2">
    <source>
        <dbReference type="Proteomes" id="UP001295794"/>
    </source>
</evidence>
<sequence>MISLAAAARIASAVTIGPVGSFVVANKTISPDGVPRAAVLAGGTFPGPLVHLSYHRHHPVAPPRGSSWVPSDVALRVPKRYPPAGPAGGIWSIWGRGHMRGSAGGGERKYIHVTCLHL</sequence>
<organism evidence="1 2">
    <name type="scientific">Mycena citricolor</name>
    <dbReference type="NCBI Taxonomy" id="2018698"/>
    <lineage>
        <taxon>Eukaryota</taxon>
        <taxon>Fungi</taxon>
        <taxon>Dikarya</taxon>
        <taxon>Basidiomycota</taxon>
        <taxon>Agaricomycotina</taxon>
        <taxon>Agaricomycetes</taxon>
        <taxon>Agaricomycetidae</taxon>
        <taxon>Agaricales</taxon>
        <taxon>Marasmiineae</taxon>
        <taxon>Mycenaceae</taxon>
        <taxon>Mycena</taxon>
    </lineage>
</organism>
<dbReference type="AlphaFoldDB" id="A0AAD2HE57"/>
<proteinExistence type="predicted"/>
<dbReference type="Gene3D" id="2.60.40.420">
    <property type="entry name" value="Cupredoxins - blue copper proteins"/>
    <property type="match status" value="1"/>
</dbReference>